<dbReference type="InterPro" id="IPR045054">
    <property type="entry name" value="P4HA-like"/>
</dbReference>
<keyword evidence="13" id="KW-0325">Glycoprotein</keyword>
<dbReference type="GO" id="GO:0005506">
    <property type="term" value="F:iron ion binding"/>
    <property type="evidence" value="ECO:0007669"/>
    <property type="project" value="InterPro"/>
</dbReference>
<dbReference type="EMBL" id="GDKF01002294">
    <property type="protein sequence ID" value="JAT76328.1"/>
    <property type="molecule type" value="Transcribed_RNA"/>
</dbReference>
<evidence type="ECO:0000256" key="2">
    <source>
        <dbReference type="ARBA" id="ARBA00004648"/>
    </source>
</evidence>
<keyword evidence="6" id="KW-0479">Metal-binding</keyword>
<organism evidence="17">
    <name type="scientific">Auxenochlorella protothecoides</name>
    <name type="common">Green microalga</name>
    <name type="synonym">Chlorella protothecoides</name>
    <dbReference type="NCBI Taxonomy" id="3075"/>
    <lineage>
        <taxon>Eukaryota</taxon>
        <taxon>Viridiplantae</taxon>
        <taxon>Chlorophyta</taxon>
        <taxon>core chlorophytes</taxon>
        <taxon>Trebouxiophyceae</taxon>
        <taxon>Chlorellales</taxon>
        <taxon>Chlorellaceae</taxon>
        <taxon>Auxenochlorella</taxon>
    </lineage>
</organism>
<dbReference type="EC" id="1.14.11.2" evidence="4"/>
<evidence type="ECO:0000256" key="5">
    <source>
        <dbReference type="ARBA" id="ARBA00022692"/>
    </source>
</evidence>
<comment type="subcellular location">
    <subcellularLocation>
        <location evidence="2">Endoplasmic reticulum membrane</location>
        <topology evidence="2">Single-pass type II membrane protein</topology>
    </subcellularLocation>
</comment>
<keyword evidence="12" id="KW-0472">Membrane</keyword>
<evidence type="ECO:0000256" key="6">
    <source>
        <dbReference type="ARBA" id="ARBA00022723"/>
    </source>
</evidence>
<keyword evidence="8" id="KW-0735">Signal-anchor</keyword>
<comment type="cofactor">
    <cofactor evidence="1">
        <name>L-ascorbate</name>
        <dbReference type="ChEBI" id="CHEBI:38290"/>
    </cofactor>
</comment>
<evidence type="ECO:0000256" key="4">
    <source>
        <dbReference type="ARBA" id="ARBA00012269"/>
    </source>
</evidence>
<dbReference type="SMART" id="SM00702">
    <property type="entry name" value="P4Hc"/>
    <property type="match status" value="1"/>
</dbReference>
<dbReference type="PROSITE" id="PS51471">
    <property type="entry name" value="FE2OG_OXY"/>
    <property type="match status" value="1"/>
</dbReference>
<keyword evidence="11" id="KW-0408">Iron</keyword>
<dbReference type="EMBL" id="GDKF01007588">
    <property type="protein sequence ID" value="JAT71034.1"/>
    <property type="molecule type" value="Transcribed_RNA"/>
</dbReference>
<keyword evidence="9" id="KW-1133">Transmembrane helix</keyword>
<keyword evidence="7" id="KW-0223">Dioxygenase</keyword>
<comment type="catalytic activity">
    <reaction evidence="14">
        <text>L-prolyl-[collagen] + 2-oxoglutarate + O2 = trans-4-hydroxy-L-prolyl-[collagen] + succinate + CO2</text>
        <dbReference type="Rhea" id="RHEA:18945"/>
        <dbReference type="Rhea" id="RHEA-COMP:11676"/>
        <dbReference type="Rhea" id="RHEA-COMP:11680"/>
        <dbReference type="ChEBI" id="CHEBI:15379"/>
        <dbReference type="ChEBI" id="CHEBI:16526"/>
        <dbReference type="ChEBI" id="CHEBI:16810"/>
        <dbReference type="ChEBI" id="CHEBI:30031"/>
        <dbReference type="ChEBI" id="CHEBI:50342"/>
        <dbReference type="ChEBI" id="CHEBI:61965"/>
        <dbReference type="EC" id="1.14.11.2"/>
    </reaction>
</comment>
<feature type="chain" id="PRO_5014266738" description="procollagen-proline 4-dioxygenase" evidence="15">
    <location>
        <begin position="26"/>
        <end position="336"/>
    </location>
</feature>
<dbReference type="PANTHER" id="PTHR10869:SF238">
    <property type="entry name" value="PROLYL 4-HYDROXYLASE 6-RELATED"/>
    <property type="match status" value="1"/>
</dbReference>
<evidence type="ECO:0000256" key="10">
    <source>
        <dbReference type="ARBA" id="ARBA00023002"/>
    </source>
</evidence>
<evidence type="ECO:0000256" key="9">
    <source>
        <dbReference type="ARBA" id="ARBA00022989"/>
    </source>
</evidence>
<keyword evidence="15" id="KW-0732">Signal</keyword>
<feature type="signal peptide" evidence="15">
    <location>
        <begin position="1"/>
        <end position="25"/>
    </location>
</feature>
<evidence type="ECO:0000256" key="7">
    <source>
        <dbReference type="ARBA" id="ARBA00022964"/>
    </source>
</evidence>
<name>A0A1D1ZVR2_AUXPR</name>
<evidence type="ECO:0000259" key="16">
    <source>
        <dbReference type="PROSITE" id="PS51471"/>
    </source>
</evidence>
<protein>
    <recommendedName>
        <fullName evidence="4">procollagen-proline 4-dioxygenase</fullName>
        <ecNumber evidence="4">1.14.11.2</ecNumber>
    </recommendedName>
</protein>
<evidence type="ECO:0000313" key="17">
    <source>
        <dbReference type="EMBL" id="JAT71034.1"/>
    </source>
</evidence>
<dbReference type="FunFam" id="2.60.120.620:FF:000002">
    <property type="entry name" value="Prolyl 4-hydroxylase 4"/>
    <property type="match status" value="1"/>
</dbReference>
<keyword evidence="10" id="KW-0560">Oxidoreductase</keyword>
<evidence type="ECO:0000256" key="11">
    <source>
        <dbReference type="ARBA" id="ARBA00023004"/>
    </source>
</evidence>
<dbReference type="GO" id="GO:0031418">
    <property type="term" value="F:L-ascorbic acid binding"/>
    <property type="evidence" value="ECO:0007669"/>
    <property type="project" value="InterPro"/>
</dbReference>
<evidence type="ECO:0000256" key="15">
    <source>
        <dbReference type="SAM" id="SignalP"/>
    </source>
</evidence>
<dbReference type="InterPro" id="IPR006620">
    <property type="entry name" value="Pro_4_hyd_alph"/>
</dbReference>
<evidence type="ECO:0000313" key="18">
    <source>
        <dbReference type="EMBL" id="JAT76328.1"/>
    </source>
</evidence>
<dbReference type="Pfam" id="PF13640">
    <property type="entry name" value="2OG-FeII_Oxy_3"/>
    <property type="match status" value="1"/>
</dbReference>
<dbReference type="InterPro" id="IPR044862">
    <property type="entry name" value="Pro_4_hyd_alph_FE2OG_OXY"/>
</dbReference>
<accession>A0A1D1ZVR2</accession>
<dbReference type="Gene3D" id="2.60.120.620">
    <property type="entry name" value="q2cbj1_9rhob like domain"/>
    <property type="match status" value="1"/>
</dbReference>
<gene>
    <name evidence="17" type="ORF">g.39089</name>
    <name evidence="18" type="ORF">g.39095</name>
</gene>
<dbReference type="PANTHER" id="PTHR10869">
    <property type="entry name" value="PROLYL 4-HYDROXYLASE ALPHA SUBUNIT"/>
    <property type="match status" value="1"/>
</dbReference>
<reference evidence="17" key="1">
    <citation type="submission" date="2015-08" db="EMBL/GenBank/DDBJ databases">
        <authorList>
            <person name="Babu N.S."/>
            <person name="Beckwith C.J."/>
            <person name="Beseler K.G."/>
            <person name="Brison A."/>
            <person name="Carone J.V."/>
            <person name="Caskin T.P."/>
            <person name="Diamond M."/>
            <person name="Durham M.E."/>
            <person name="Foxe J.M."/>
            <person name="Go M."/>
            <person name="Henderson B.A."/>
            <person name="Jones I.B."/>
            <person name="McGettigan J.A."/>
            <person name="Micheletti S.J."/>
            <person name="Nasrallah M.E."/>
            <person name="Ortiz D."/>
            <person name="Piller C.R."/>
            <person name="Privatt S.R."/>
            <person name="Schneider S.L."/>
            <person name="Sharp S."/>
            <person name="Smith T.C."/>
            <person name="Stanton J.D."/>
            <person name="Ullery H.E."/>
            <person name="Wilson R.J."/>
            <person name="Serrano M.G."/>
            <person name="Buck G."/>
            <person name="Lee V."/>
            <person name="Wang Y."/>
            <person name="Carvalho R."/>
            <person name="Voegtly L."/>
            <person name="Shi R."/>
            <person name="Duckworth R."/>
            <person name="Johnson A."/>
            <person name="Loviza R."/>
            <person name="Walstead R."/>
            <person name="Shah Z."/>
            <person name="Kiflezghi M."/>
            <person name="Wade K."/>
            <person name="Ball S.L."/>
            <person name="Bradley K.W."/>
            <person name="Asai D.J."/>
            <person name="Bowman C.A."/>
            <person name="Russell D.A."/>
            <person name="Pope W.H."/>
            <person name="Jacobs-Sera D."/>
            <person name="Hendrix R.W."/>
            <person name="Hatfull G.F."/>
        </authorList>
    </citation>
    <scope>NUCLEOTIDE SEQUENCE</scope>
</reference>
<evidence type="ECO:0000256" key="12">
    <source>
        <dbReference type="ARBA" id="ARBA00023136"/>
    </source>
</evidence>
<dbReference type="InterPro" id="IPR005123">
    <property type="entry name" value="Oxoglu/Fe-dep_dioxygenase_dom"/>
</dbReference>
<feature type="domain" description="Fe2OG dioxygenase" evidence="16">
    <location>
        <begin position="136"/>
        <end position="258"/>
    </location>
</feature>
<keyword evidence="5" id="KW-0812">Transmembrane</keyword>
<proteinExistence type="inferred from homology"/>
<evidence type="ECO:0000256" key="8">
    <source>
        <dbReference type="ARBA" id="ARBA00022968"/>
    </source>
</evidence>
<dbReference type="GO" id="GO:0005789">
    <property type="term" value="C:endoplasmic reticulum membrane"/>
    <property type="evidence" value="ECO:0007669"/>
    <property type="project" value="UniProtKB-SubCell"/>
</dbReference>
<dbReference type="AlphaFoldDB" id="A0A1D1ZVR2"/>
<comment type="similarity">
    <text evidence="3">Belongs to the P4HA family.</text>
</comment>
<evidence type="ECO:0000256" key="13">
    <source>
        <dbReference type="ARBA" id="ARBA00023180"/>
    </source>
</evidence>
<dbReference type="GO" id="GO:0004656">
    <property type="term" value="F:procollagen-proline 4-dioxygenase activity"/>
    <property type="evidence" value="ECO:0007669"/>
    <property type="project" value="UniProtKB-EC"/>
</dbReference>
<evidence type="ECO:0000256" key="14">
    <source>
        <dbReference type="ARBA" id="ARBA00049169"/>
    </source>
</evidence>
<evidence type="ECO:0000256" key="3">
    <source>
        <dbReference type="ARBA" id="ARBA00006511"/>
    </source>
</evidence>
<evidence type="ECO:0000256" key="1">
    <source>
        <dbReference type="ARBA" id="ARBA00001961"/>
    </source>
</evidence>
<sequence length="336" mass="36745">MLGVHFRHALLMAAALAMLVHPAWSKRDEDNLIGWSEDYNAAPGTGNRLGRMKVLSWSPRIFLLQNVLTDDECDHIIKAATPRLERSGVVEVEGRGRDGVSDVRTSYGMFFDRKEDPVLARVENRLSEATMIPVGHGEGIQVLRYENGQEYKPHFDYFFHEAGTDNGGNRLATVLMYLSDVEEGGETVFPNAAVPASQSREAGYSECAMAGLAYRPRKGDAVVFWSLRTDGTLDAGALHGSCPVTKGTKWAATKWYHVAHYAMDGEIPKSVKHVVFKAPRPPAPPGCKDTQKACSDWADGGECDNNPGFMVGQKGQAGACLYSCNRCDLMDAAMAT</sequence>